<dbReference type="Pfam" id="PF00106">
    <property type="entry name" value="adh_short"/>
    <property type="match status" value="1"/>
</dbReference>
<dbReference type="AlphaFoldDB" id="A0A9W9TKF0"/>
<dbReference type="PANTHER" id="PTHR24320:SF272">
    <property type="entry name" value="NAD(P)-BINDING ROSSMANN-FOLD SUPERFAMILY PROTEIN"/>
    <property type="match status" value="1"/>
</dbReference>
<dbReference type="OrthoDB" id="191139at2759"/>
<proteinExistence type="inferred from homology"/>
<evidence type="ECO:0000256" key="3">
    <source>
        <dbReference type="ARBA" id="ARBA00023002"/>
    </source>
</evidence>
<dbReference type="RefSeq" id="XP_058329523.1">
    <property type="nucleotide sequence ID" value="XM_058476633.1"/>
</dbReference>
<dbReference type="EMBL" id="JAPQKS010000005">
    <property type="protein sequence ID" value="KAJ5226112.1"/>
    <property type="molecule type" value="Genomic_DNA"/>
</dbReference>
<organism evidence="4 5">
    <name type="scientific">Penicillium chermesinum</name>
    <dbReference type="NCBI Taxonomy" id="63820"/>
    <lineage>
        <taxon>Eukaryota</taxon>
        <taxon>Fungi</taxon>
        <taxon>Dikarya</taxon>
        <taxon>Ascomycota</taxon>
        <taxon>Pezizomycotina</taxon>
        <taxon>Eurotiomycetes</taxon>
        <taxon>Eurotiomycetidae</taxon>
        <taxon>Eurotiales</taxon>
        <taxon>Aspergillaceae</taxon>
        <taxon>Penicillium</taxon>
    </lineage>
</organism>
<sequence length="334" mass="36035">MSRYAAVHANPKGLGDARPTAMQIVDDESMRGGLAGKVVVITGVSSGIGIETVRAFAATGAKLFLTVRDLEKAKTALDGIFDEQSMELVQMDLESLDSVRAAAKTILAKTDQITILVNNAGVMAIQERELTIDGYEKQFATNHLAHFLFFHLLKPALLAGSSPEFNSRVVVVSAAVHRVQPLNASDNYNYEKGGYSPWGAYGHSKLANIYMANELDRRYGARGLHATSLHPGNIASGLIRHMPQEDINAMMANKEIMSILKSPEQGAATTLYAAISKDWEGKGGVYLVDCGVAARGEDDGQFAALTTSSVTYNLEDEARLWKDSLAMVGLPDEE</sequence>
<comment type="caution">
    <text evidence="4">The sequence shown here is derived from an EMBL/GenBank/DDBJ whole genome shotgun (WGS) entry which is preliminary data.</text>
</comment>
<reference evidence="4" key="1">
    <citation type="submission" date="2022-11" db="EMBL/GenBank/DDBJ databases">
        <authorList>
            <person name="Petersen C."/>
        </authorList>
    </citation>
    <scope>NUCLEOTIDE SEQUENCE</scope>
    <source>
        <strain evidence="4">IBT 19713</strain>
    </source>
</reference>
<dbReference type="PRINTS" id="PR00081">
    <property type="entry name" value="GDHRDH"/>
</dbReference>
<keyword evidence="5" id="KW-1185">Reference proteome</keyword>
<dbReference type="PANTHER" id="PTHR24320">
    <property type="entry name" value="RETINOL DEHYDROGENASE"/>
    <property type="match status" value="1"/>
</dbReference>
<evidence type="ECO:0000313" key="4">
    <source>
        <dbReference type="EMBL" id="KAJ5226112.1"/>
    </source>
</evidence>
<dbReference type="Proteomes" id="UP001150941">
    <property type="component" value="Unassembled WGS sequence"/>
</dbReference>
<keyword evidence="2" id="KW-0521">NADP</keyword>
<name>A0A9W9TKF0_9EURO</name>
<dbReference type="GO" id="GO:0016491">
    <property type="term" value="F:oxidoreductase activity"/>
    <property type="evidence" value="ECO:0007669"/>
    <property type="project" value="UniProtKB-KW"/>
</dbReference>
<protein>
    <recommendedName>
        <fullName evidence="6">Short-chain dehydrogenase</fullName>
    </recommendedName>
</protein>
<dbReference type="InterPro" id="IPR036291">
    <property type="entry name" value="NAD(P)-bd_dom_sf"/>
</dbReference>
<gene>
    <name evidence="4" type="ORF">N7468_007337</name>
</gene>
<evidence type="ECO:0000256" key="2">
    <source>
        <dbReference type="ARBA" id="ARBA00022857"/>
    </source>
</evidence>
<dbReference type="GeneID" id="83203936"/>
<keyword evidence="3" id="KW-0560">Oxidoreductase</keyword>
<evidence type="ECO:0008006" key="6">
    <source>
        <dbReference type="Google" id="ProtNLM"/>
    </source>
</evidence>
<dbReference type="InterPro" id="IPR002347">
    <property type="entry name" value="SDR_fam"/>
</dbReference>
<evidence type="ECO:0000313" key="5">
    <source>
        <dbReference type="Proteomes" id="UP001150941"/>
    </source>
</evidence>
<evidence type="ECO:0000256" key="1">
    <source>
        <dbReference type="ARBA" id="ARBA00006484"/>
    </source>
</evidence>
<dbReference type="SUPFAM" id="SSF51735">
    <property type="entry name" value="NAD(P)-binding Rossmann-fold domains"/>
    <property type="match status" value="1"/>
</dbReference>
<accession>A0A9W9TKF0</accession>
<comment type="similarity">
    <text evidence="1">Belongs to the short-chain dehydrogenases/reductases (SDR) family.</text>
</comment>
<reference evidence="4" key="2">
    <citation type="journal article" date="2023" name="IMA Fungus">
        <title>Comparative genomic study of the Penicillium genus elucidates a diverse pangenome and 15 lateral gene transfer events.</title>
        <authorList>
            <person name="Petersen C."/>
            <person name="Sorensen T."/>
            <person name="Nielsen M.R."/>
            <person name="Sondergaard T.E."/>
            <person name="Sorensen J.L."/>
            <person name="Fitzpatrick D.A."/>
            <person name="Frisvad J.C."/>
            <person name="Nielsen K.L."/>
        </authorList>
    </citation>
    <scope>NUCLEOTIDE SEQUENCE</scope>
    <source>
        <strain evidence="4">IBT 19713</strain>
    </source>
</reference>
<dbReference type="Gene3D" id="3.40.50.720">
    <property type="entry name" value="NAD(P)-binding Rossmann-like Domain"/>
    <property type="match status" value="1"/>
</dbReference>